<evidence type="ECO:0000313" key="1">
    <source>
        <dbReference type="EMBL" id="ASU36576.1"/>
    </source>
</evidence>
<accession>A0A223P3C3</accession>
<sequence>MVNWFIITVQQQEPGDSKAGYTFWEYLRRCNWWSNNRANSIKGWVKKRVNNVKILLTVTN</sequence>
<gene>
    <name evidence="1" type="ORF">MuYL_4693</name>
</gene>
<dbReference type="AlphaFoldDB" id="A0A223P3C3"/>
<dbReference type="Proteomes" id="UP000215002">
    <property type="component" value="Chromosome"/>
</dbReference>
<organism evidence="1 2">
    <name type="scientific">Mucilaginibacter xinganensis</name>
    <dbReference type="NCBI Taxonomy" id="1234841"/>
    <lineage>
        <taxon>Bacteria</taxon>
        <taxon>Pseudomonadati</taxon>
        <taxon>Bacteroidota</taxon>
        <taxon>Sphingobacteriia</taxon>
        <taxon>Sphingobacteriales</taxon>
        <taxon>Sphingobacteriaceae</taxon>
        <taxon>Mucilaginibacter</taxon>
    </lineage>
</organism>
<dbReference type="KEGG" id="muc:MuYL_4693"/>
<dbReference type="EMBL" id="CP022743">
    <property type="protein sequence ID" value="ASU36576.1"/>
    <property type="molecule type" value="Genomic_DNA"/>
</dbReference>
<keyword evidence="2" id="KW-1185">Reference proteome</keyword>
<evidence type="ECO:0000313" key="2">
    <source>
        <dbReference type="Proteomes" id="UP000215002"/>
    </source>
</evidence>
<protein>
    <submittedName>
        <fullName evidence="1">Uncharacterized protein</fullName>
    </submittedName>
</protein>
<name>A0A223P3C3_9SPHI</name>
<proteinExistence type="predicted"/>
<reference evidence="1 2" key="1">
    <citation type="submission" date="2017-08" db="EMBL/GenBank/DDBJ databases">
        <title>Complete genome sequence of Mucilaginibacter sp. strain BJC16-A31.</title>
        <authorList>
            <consortium name="Henan University of Science and Technology"/>
            <person name="You X."/>
        </authorList>
    </citation>
    <scope>NUCLEOTIDE SEQUENCE [LARGE SCALE GENOMIC DNA]</scope>
    <source>
        <strain evidence="1 2">BJC16-A31</strain>
    </source>
</reference>